<evidence type="ECO:0000313" key="2">
    <source>
        <dbReference type="Proteomes" id="UP000201946"/>
    </source>
</evidence>
<dbReference type="Proteomes" id="UP000201946">
    <property type="component" value="Segment"/>
</dbReference>
<protein>
    <submittedName>
        <fullName evidence="1">Uncharacterized protein</fullName>
    </submittedName>
</protein>
<dbReference type="KEGG" id="vg:26796357"/>
<dbReference type="GeneID" id="26796357"/>
<sequence length="77" mass="8866">MISEKWLGTIKKGEEALKFIREGLAKLSEDGHPDAGILRTQLRRLECEFRDARDDGSGDSEYREILELTKMVSERLK</sequence>
<dbReference type="RefSeq" id="YP_009225361.1">
    <property type="nucleotide sequence ID" value="NC_029093.1"/>
</dbReference>
<evidence type="ECO:0000313" key="1">
    <source>
        <dbReference type="EMBL" id="AKF15104.1"/>
    </source>
</evidence>
<dbReference type="EMBL" id="KR080204">
    <property type="protein sequence ID" value="AKF15104.1"/>
    <property type="molecule type" value="Genomic_DNA"/>
</dbReference>
<gene>
    <name evidence="1" type="primary">74</name>
    <name evidence="1" type="ORF">SEA_MINDY_74</name>
</gene>
<accession>A0A0F6WEX1</accession>
<name>A0A0F6WEX1_9CAUD</name>
<proteinExistence type="predicted"/>
<reference evidence="1 2" key="1">
    <citation type="journal article" date="2015" name="Genome Announc.">
        <title>Genome Sequence of Mycobacteriophage Mindy.</title>
        <authorList>
            <person name="Pope W.H."/>
            <person name="Bernstein N.I."/>
            <person name="Fasolas C.S."/>
            <person name="Mezghani N."/>
            <person name="Pressimone C.A."/>
            <person name="Selvakumar P."/>
            <person name="Stanton A.C."/>
            <person name="Lapin J.S."/>
            <person name="Prout A.K."/>
            <person name="Grubb S.R."/>
            <person name="Warner M.H."/>
            <person name="Bowman C.A."/>
            <person name="Russell D.A."/>
            <person name="Hatfull G.F."/>
        </authorList>
    </citation>
    <scope>NUCLEOTIDE SEQUENCE [LARGE SCALE GENOMIC DNA]</scope>
</reference>
<organism evidence="1 2">
    <name type="scientific">Mycobacterium phage Mindy</name>
    <dbReference type="NCBI Taxonomy" id="1647311"/>
    <lineage>
        <taxon>Viruses</taxon>
        <taxon>Duplodnaviria</taxon>
        <taxon>Heunggongvirae</taxon>
        <taxon>Uroviricota</taxon>
        <taxon>Caudoviricetes</taxon>
        <taxon>Kostyavirus</taxon>
        <taxon>Kostyavirus toto</taxon>
    </lineage>
</organism>